<feature type="compositionally biased region" description="Low complexity" evidence="1">
    <location>
        <begin position="266"/>
        <end position="279"/>
    </location>
</feature>
<dbReference type="Proteomes" id="UP001142393">
    <property type="component" value="Unassembled WGS sequence"/>
</dbReference>
<feature type="region of interest" description="Disordered" evidence="1">
    <location>
        <begin position="230"/>
        <end position="284"/>
    </location>
</feature>
<evidence type="ECO:0000256" key="1">
    <source>
        <dbReference type="SAM" id="MobiDB-lite"/>
    </source>
</evidence>
<comment type="caution">
    <text evidence="2">The sequence shown here is derived from an EMBL/GenBank/DDBJ whole genome shotgun (WGS) entry which is preliminary data.</text>
</comment>
<dbReference type="EMBL" id="JANVFU010000019">
    <property type="protein sequence ID" value="KAJ3739235.1"/>
    <property type="molecule type" value="Genomic_DNA"/>
</dbReference>
<proteinExistence type="predicted"/>
<gene>
    <name evidence="2" type="ORF">DFH05DRAFT_535493</name>
</gene>
<accession>A0A9W8NR66</accession>
<protein>
    <submittedName>
        <fullName evidence="2">Uncharacterized protein</fullName>
    </submittedName>
</protein>
<reference evidence="2 3" key="1">
    <citation type="journal article" date="2023" name="Proc. Natl. Acad. Sci. U.S.A.">
        <title>A global phylogenomic analysis of the shiitake genus Lentinula.</title>
        <authorList>
            <person name="Sierra-Patev S."/>
            <person name="Min B."/>
            <person name="Naranjo-Ortiz M."/>
            <person name="Looney B."/>
            <person name="Konkel Z."/>
            <person name="Slot J.C."/>
            <person name="Sakamoto Y."/>
            <person name="Steenwyk J.L."/>
            <person name="Rokas A."/>
            <person name="Carro J."/>
            <person name="Camarero S."/>
            <person name="Ferreira P."/>
            <person name="Molpeceres G."/>
            <person name="Ruiz-Duenas F.J."/>
            <person name="Serrano A."/>
            <person name="Henrissat B."/>
            <person name="Drula E."/>
            <person name="Hughes K.W."/>
            <person name="Mata J.L."/>
            <person name="Ishikawa N.K."/>
            <person name="Vargas-Isla R."/>
            <person name="Ushijima S."/>
            <person name="Smith C.A."/>
            <person name="Donoghue J."/>
            <person name="Ahrendt S."/>
            <person name="Andreopoulos W."/>
            <person name="He G."/>
            <person name="LaButti K."/>
            <person name="Lipzen A."/>
            <person name="Ng V."/>
            <person name="Riley R."/>
            <person name="Sandor L."/>
            <person name="Barry K."/>
            <person name="Martinez A.T."/>
            <person name="Xiao Y."/>
            <person name="Gibbons J.G."/>
            <person name="Terashima K."/>
            <person name="Grigoriev I.V."/>
            <person name="Hibbett D."/>
        </authorList>
    </citation>
    <scope>NUCLEOTIDE SEQUENCE [LARGE SCALE GENOMIC DNA]</scope>
    <source>
        <strain evidence="2 3">TFB7810</strain>
    </source>
</reference>
<feature type="compositionally biased region" description="Basic and acidic residues" evidence="1">
    <location>
        <begin position="83"/>
        <end position="120"/>
    </location>
</feature>
<feature type="compositionally biased region" description="Polar residues" evidence="1">
    <location>
        <begin position="163"/>
        <end position="185"/>
    </location>
</feature>
<evidence type="ECO:0000313" key="2">
    <source>
        <dbReference type="EMBL" id="KAJ3739235.1"/>
    </source>
</evidence>
<dbReference type="AlphaFoldDB" id="A0A9W8NR66"/>
<name>A0A9W8NR66_9AGAR</name>
<sequence length="333" mass="37193">MKFGKSKLPLDWPSPLHNKCNKSSCYYPNLPQPAPGTYICVGCGQGKYVVTLEMAAEADAQCRRAFEFQDQNRRKFQAIQATNERRSAERDYARYGREMKTEARREKWNERPGSPLDRRPATKRPGSPVSRPPLQTTLAIRHAPALIIPPNPISTTKKKAPKSPQSSNTITYSYTTPNPSKSTPRCISPKNVLMKCTSLAKKTPEKVYNPNTYNPNWVEEADLLVKRTAPSAGHTTPVRIQPPRPRQHDPYLCSRNCPIHSKPKESMSTATSSASAHSAIPVRPPRPPTISLSIHSREEVPVAVVNDAKYYASKAQLEVKGYMPHRVGINGPF</sequence>
<evidence type="ECO:0000313" key="3">
    <source>
        <dbReference type="Proteomes" id="UP001142393"/>
    </source>
</evidence>
<organism evidence="2 3">
    <name type="scientific">Lentinula detonsa</name>
    <dbReference type="NCBI Taxonomy" id="2804962"/>
    <lineage>
        <taxon>Eukaryota</taxon>
        <taxon>Fungi</taxon>
        <taxon>Dikarya</taxon>
        <taxon>Basidiomycota</taxon>
        <taxon>Agaricomycotina</taxon>
        <taxon>Agaricomycetes</taxon>
        <taxon>Agaricomycetidae</taxon>
        <taxon>Agaricales</taxon>
        <taxon>Marasmiineae</taxon>
        <taxon>Omphalotaceae</taxon>
        <taxon>Lentinula</taxon>
    </lineage>
</organism>
<keyword evidence="3" id="KW-1185">Reference proteome</keyword>
<feature type="region of interest" description="Disordered" evidence="1">
    <location>
        <begin position="82"/>
        <end position="186"/>
    </location>
</feature>